<dbReference type="Gene3D" id="3.40.50.2300">
    <property type="match status" value="2"/>
</dbReference>
<organism evidence="7 8">
    <name type="scientific">Ferrovibrio xuzhouensis</name>
    <dbReference type="NCBI Taxonomy" id="1576914"/>
    <lineage>
        <taxon>Bacteria</taxon>
        <taxon>Pseudomonadati</taxon>
        <taxon>Pseudomonadota</taxon>
        <taxon>Alphaproteobacteria</taxon>
        <taxon>Rhodospirillales</taxon>
        <taxon>Rhodospirillaceae</taxon>
        <taxon>Ferrovibrio</taxon>
    </lineage>
</organism>
<evidence type="ECO:0000256" key="4">
    <source>
        <dbReference type="ARBA" id="ARBA00022970"/>
    </source>
</evidence>
<dbReference type="InterPro" id="IPR000709">
    <property type="entry name" value="Leu_Ile_Val-bd"/>
</dbReference>
<keyword evidence="8" id="KW-1185">Reference proteome</keyword>
<keyword evidence="3 5" id="KW-0732">Signal</keyword>
<feature type="domain" description="Leucine-binding protein" evidence="6">
    <location>
        <begin position="23"/>
        <end position="362"/>
    </location>
</feature>
<evidence type="ECO:0000256" key="5">
    <source>
        <dbReference type="SAM" id="SignalP"/>
    </source>
</evidence>
<feature type="chain" id="PRO_5045337408" evidence="5">
    <location>
        <begin position="22"/>
        <end position="376"/>
    </location>
</feature>
<dbReference type="Proteomes" id="UP001595711">
    <property type="component" value="Unassembled WGS sequence"/>
</dbReference>
<accession>A0ABV7VMQ1</accession>
<dbReference type="PANTHER" id="PTHR30483:SF6">
    <property type="entry name" value="PERIPLASMIC BINDING PROTEIN OF ABC TRANSPORTER FOR NATURAL AMINO ACIDS"/>
    <property type="match status" value="1"/>
</dbReference>
<evidence type="ECO:0000256" key="1">
    <source>
        <dbReference type="ARBA" id="ARBA00010062"/>
    </source>
</evidence>
<gene>
    <name evidence="7" type="ORF">ACFOOQ_20880</name>
</gene>
<comment type="similarity">
    <text evidence="1">Belongs to the leucine-binding protein family.</text>
</comment>
<dbReference type="EMBL" id="JBHRYJ010000006">
    <property type="protein sequence ID" value="MFC3678021.1"/>
    <property type="molecule type" value="Genomic_DNA"/>
</dbReference>
<dbReference type="CDD" id="cd19980">
    <property type="entry name" value="PBP1_ABC_ligand_binding-like"/>
    <property type="match status" value="1"/>
</dbReference>
<dbReference type="RefSeq" id="WP_379729658.1">
    <property type="nucleotide sequence ID" value="NZ_JBHRYJ010000006.1"/>
</dbReference>
<feature type="signal peptide" evidence="5">
    <location>
        <begin position="1"/>
        <end position="21"/>
    </location>
</feature>
<dbReference type="InterPro" id="IPR028082">
    <property type="entry name" value="Peripla_BP_I"/>
</dbReference>
<evidence type="ECO:0000259" key="6">
    <source>
        <dbReference type="Pfam" id="PF13458"/>
    </source>
</evidence>
<dbReference type="PRINTS" id="PR00337">
    <property type="entry name" value="LEUILEVALBP"/>
</dbReference>
<evidence type="ECO:0000313" key="7">
    <source>
        <dbReference type="EMBL" id="MFC3678021.1"/>
    </source>
</evidence>
<dbReference type="PANTHER" id="PTHR30483">
    <property type="entry name" value="LEUCINE-SPECIFIC-BINDING PROTEIN"/>
    <property type="match status" value="1"/>
</dbReference>
<evidence type="ECO:0000313" key="8">
    <source>
        <dbReference type="Proteomes" id="UP001595711"/>
    </source>
</evidence>
<evidence type="ECO:0000256" key="2">
    <source>
        <dbReference type="ARBA" id="ARBA00022448"/>
    </source>
</evidence>
<evidence type="ECO:0000256" key="3">
    <source>
        <dbReference type="ARBA" id="ARBA00022729"/>
    </source>
</evidence>
<keyword evidence="2" id="KW-0813">Transport</keyword>
<dbReference type="Pfam" id="PF13458">
    <property type="entry name" value="Peripla_BP_6"/>
    <property type="match status" value="1"/>
</dbReference>
<name>A0ABV7VMQ1_9PROT</name>
<comment type="caution">
    <text evidence="7">The sequence shown here is derived from an EMBL/GenBank/DDBJ whole genome shotgun (WGS) entry which is preliminary data.</text>
</comment>
<dbReference type="InterPro" id="IPR051010">
    <property type="entry name" value="BCAA_transport"/>
</dbReference>
<dbReference type="InterPro" id="IPR028081">
    <property type="entry name" value="Leu-bd"/>
</dbReference>
<dbReference type="SUPFAM" id="SSF53822">
    <property type="entry name" value="Periplasmic binding protein-like I"/>
    <property type="match status" value="1"/>
</dbReference>
<keyword evidence="4" id="KW-0029">Amino-acid transport</keyword>
<sequence length="376" mass="39404">MLKHLALSLAGLSLMTSVAMAEPIKIGVVQPLTGGVAFDGNNVIKGAKLAVKEINDAGGVLGSPIELVIGDGACKPAESVSAAEKLITADKVPVIMGAFCSGATQAVMPLAEKSQIPLVTGVSSLPKLTEAGNKWFFRNAETDAMLAVAFSKSLYSDLKFKSVFFLAANDDWGRGTVDSFKHVLEGLGAKTVGTEFFEYSHADFYTLLTKVRAANPDLIVVAAETQAAATLVKQAKELSVKSKIFGVGAWATPTFMNLAGDAANGLLAGVAYAPTISGDLNKTFVSKFKAAYNEDPGKYSMSGYNTIHIIAAAIKRAGSAEPAKIREALVATDYTGPTGRLRFDAKGQIYGQSVFLVELKGGSPVVKADAKMEKPN</sequence>
<proteinExistence type="inferred from homology"/>
<reference evidence="8" key="1">
    <citation type="journal article" date="2019" name="Int. J. Syst. Evol. Microbiol.">
        <title>The Global Catalogue of Microorganisms (GCM) 10K type strain sequencing project: providing services to taxonomists for standard genome sequencing and annotation.</title>
        <authorList>
            <consortium name="The Broad Institute Genomics Platform"/>
            <consortium name="The Broad Institute Genome Sequencing Center for Infectious Disease"/>
            <person name="Wu L."/>
            <person name="Ma J."/>
        </authorList>
    </citation>
    <scope>NUCLEOTIDE SEQUENCE [LARGE SCALE GENOMIC DNA]</scope>
    <source>
        <strain evidence="8">KCTC 42182</strain>
    </source>
</reference>
<protein>
    <submittedName>
        <fullName evidence="7">ABC transporter substrate-binding protein</fullName>
    </submittedName>
</protein>